<dbReference type="Pfam" id="PF07859">
    <property type="entry name" value="Abhydrolase_3"/>
    <property type="match status" value="1"/>
</dbReference>
<evidence type="ECO:0000313" key="5">
    <source>
        <dbReference type="EMBL" id="TEA08580.1"/>
    </source>
</evidence>
<dbReference type="InterPro" id="IPR013094">
    <property type="entry name" value="AB_hydrolase_3"/>
</dbReference>
<dbReference type="STRING" id="404941.GCA_002013645_00232"/>
<dbReference type="InterPro" id="IPR050300">
    <property type="entry name" value="GDXG_lipolytic_enzyme"/>
</dbReference>
<dbReference type="InterPro" id="IPR036188">
    <property type="entry name" value="FAD/NAD-bd_sf"/>
</dbReference>
<dbReference type="EMBL" id="PECL01000006">
    <property type="protein sequence ID" value="TEA08580.1"/>
    <property type="molecule type" value="Genomic_DNA"/>
</dbReference>
<feature type="active site" evidence="3">
    <location>
        <position position="517"/>
    </location>
</feature>
<evidence type="ECO:0000256" key="3">
    <source>
        <dbReference type="PROSITE-ProRule" id="PRU10038"/>
    </source>
</evidence>
<evidence type="ECO:0000256" key="1">
    <source>
        <dbReference type="ARBA" id="ARBA00010515"/>
    </source>
</evidence>
<dbReference type="GO" id="GO:0004806">
    <property type="term" value="F:triacylglycerol lipase activity"/>
    <property type="evidence" value="ECO:0007669"/>
    <property type="project" value="TreeGrafter"/>
</dbReference>
<keyword evidence="2 5" id="KW-0378">Hydrolase</keyword>
<dbReference type="Proteomes" id="UP000294604">
    <property type="component" value="Unassembled WGS sequence"/>
</dbReference>
<evidence type="ECO:0000256" key="2">
    <source>
        <dbReference type="ARBA" id="ARBA00022801"/>
    </source>
</evidence>
<dbReference type="EC" id="3.1.1.1" evidence="5"/>
<dbReference type="PANTHER" id="PTHR48081:SF30">
    <property type="entry name" value="ACETYL-HYDROLASE LIPR-RELATED"/>
    <property type="match status" value="1"/>
</dbReference>
<dbReference type="AlphaFoldDB" id="A0A4R8SYY0"/>
<accession>A0A4R8SYY0</accession>
<evidence type="ECO:0000259" key="4">
    <source>
        <dbReference type="Pfam" id="PF07859"/>
    </source>
</evidence>
<name>A0A4R8SYY0_9MYCO</name>
<dbReference type="InterPro" id="IPR033140">
    <property type="entry name" value="Lipase_GDXG_put_SER_AS"/>
</dbReference>
<dbReference type="RefSeq" id="WP_134082276.1">
    <property type="nucleotide sequence ID" value="NZ_PECL01000006.1"/>
</dbReference>
<gene>
    <name evidence="5" type="primary">lipF_2</name>
    <name evidence="5" type="ORF">CCUG60884_01065</name>
</gene>
<dbReference type="Gene3D" id="3.40.50.1820">
    <property type="entry name" value="alpha/beta hydrolase"/>
    <property type="match status" value="1"/>
</dbReference>
<comment type="caution">
    <text evidence="5">The sequence shown here is derived from an EMBL/GenBank/DDBJ whole genome shotgun (WGS) entry which is preliminary data.</text>
</comment>
<dbReference type="Gene3D" id="3.50.50.60">
    <property type="entry name" value="FAD/NAD(P)-binding domain"/>
    <property type="match status" value="2"/>
</dbReference>
<dbReference type="InterPro" id="IPR029058">
    <property type="entry name" value="AB_hydrolase_fold"/>
</dbReference>
<organism evidence="5 6">
    <name type="scientific">Mycobacteroides salmoniphilum</name>
    <dbReference type="NCBI Taxonomy" id="404941"/>
    <lineage>
        <taxon>Bacteria</taxon>
        <taxon>Bacillati</taxon>
        <taxon>Actinomycetota</taxon>
        <taxon>Actinomycetes</taxon>
        <taxon>Mycobacteriales</taxon>
        <taxon>Mycobacteriaceae</taxon>
        <taxon>Mycobacteroides</taxon>
    </lineage>
</organism>
<dbReference type="SUPFAM" id="SSF53474">
    <property type="entry name" value="alpha/beta-Hydrolases"/>
    <property type="match status" value="1"/>
</dbReference>
<dbReference type="SUPFAM" id="SSF51905">
    <property type="entry name" value="FAD/NAD(P)-binding domain"/>
    <property type="match status" value="1"/>
</dbReference>
<feature type="domain" description="Alpha/beta hydrolase fold-3" evidence="4">
    <location>
        <begin position="443"/>
        <end position="644"/>
    </location>
</feature>
<evidence type="ECO:0000313" key="6">
    <source>
        <dbReference type="Proteomes" id="UP000294604"/>
    </source>
</evidence>
<reference evidence="5 6" key="1">
    <citation type="journal article" date="2019" name="Sci. Rep.">
        <title>Extended insight into the Mycobacterium chelonae-abscessus complex through whole genome sequencing of Mycobacterium salmoniphilum outbreak and Mycobacterium salmoniphilum-like strains.</title>
        <authorList>
            <person name="Behra P.R.K."/>
            <person name="Das S."/>
            <person name="Pettersson B.M.F."/>
            <person name="Shirreff L."/>
            <person name="DuCote T."/>
            <person name="Jacobsson K.G."/>
            <person name="Ennis D.G."/>
            <person name="Kirsebom L.A."/>
        </authorList>
    </citation>
    <scope>NUCLEOTIDE SEQUENCE [LARGE SCALE GENOMIC DNA]</scope>
    <source>
        <strain evidence="5 6">CCUG 60884</strain>
    </source>
</reference>
<sequence length="723" mass="76856">MTGSALPVVVVGAGYTGLGTAVGLQEAGITDFTVLDRARPAPGSWRDDTIALFKLDPHVKFGNDVTRVALDGDAWIVDTEAGQRFTARAVVLATGSVDGSPDIQGIEGYAGKILDAARIGDGTELAGLRVAVVGNSAAAASVLPVVVRNAASVKLFQSSPDWVLPRTSGRLGQLVDRTLRRETRQAWFSGRSPKTRGLLEVVAQRNLRRRVPDPWIRRQLTPLRLTGRPNVVVTDEFLTALQAPNCKLVTWPIARFSSGGIRTAEGIDHQCDVVVFASSPDAGSSIAVVPVVGAQRRKLKPTGRVSATVAGFPNLFLADLPATEPSRDSARKTQARINAVVGGVSLALRTADMAAAAVSDASRRTKATTALTAMGLRPVLSRARLDKTGKPGVLLARRIVATIMAVGGSMPRDAEVVRLRDPIRGEWVRAGAALSADDPGPAILYIHGSGYVICSAKTHRSMVARLSEATGLPAFTVDYRLAPEHVFPAAADDVRAAYDWLLERGHAAQNIVVAGDSAGGHLAVDLLIENHRLSVPQPGAVALFSPLLDMTLGLAAEREKVRPDPAITAAAAKHLVDKYTRFEPADSPRLRLSFPAGISLPPTLIQAGGAEFLAADAQELARMIESAGGQCDLQIWPEQIHVFQALPRLIPEANAALGEAARFITGVLPSSPCVRPGPHRKAKRWPLFWKTCCRPSRTSSGPWLMWTGMLLEPSRSPMSSGPS</sequence>
<comment type="similarity">
    <text evidence="1">Belongs to the 'GDXG' lipolytic enzyme family.</text>
</comment>
<dbReference type="PROSITE" id="PS01174">
    <property type="entry name" value="LIPASE_GDXG_SER"/>
    <property type="match status" value="1"/>
</dbReference>
<proteinExistence type="inferred from homology"/>
<protein>
    <submittedName>
        <fullName evidence="5">Carboxylesterase LipF</fullName>
        <ecNumber evidence="5">3.1.1.1</ecNumber>
    </submittedName>
</protein>
<dbReference type="GO" id="GO:0106435">
    <property type="term" value="F:carboxylesterase activity"/>
    <property type="evidence" value="ECO:0007669"/>
    <property type="project" value="UniProtKB-EC"/>
</dbReference>
<dbReference type="PANTHER" id="PTHR48081">
    <property type="entry name" value="AB HYDROLASE SUPERFAMILY PROTEIN C4A8.06C"/>
    <property type="match status" value="1"/>
</dbReference>